<dbReference type="InterPro" id="IPR027417">
    <property type="entry name" value="P-loop_NTPase"/>
</dbReference>
<dbReference type="RefSeq" id="WP_090727812.1">
    <property type="nucleotide sequence ID" value="NZ_JBHTKX010000009.1"/>
</dbReference>
<keyword evidence="2" id="KW-1185">Reference proteome</keyword>
<evidence type="ECO:0000313" key="2">
    <source>
        <dbReference type="Proteomes" id="UP001597169"/>
    </source>
</evidence>
<comment type="caution">
    <text evidence="1">The sequence shown here is derived from an EMBL/GenBank/DDBJ whole genome shotgun (WGS) entry which is preliminary data.</text>
</comment>
<dbReference type="Proteomes" id="UP001597169">
    <property type="component" value="Unassembled WGS sequence"/>
</dbReference>
<dbReference type="Gene3D" id="3.40.50.300">
    <property type="entry name" value="P-loop containing nucleotide triphosphate hydrolases"/>
    <property type="match status" value="1"/>
</dbReference>
<organism evidence="1 2">
    <name type="scientific">Paenibacillus provencensis</name>
    <dbReference type="NCBI Taxonomy" id="441151"/>
    <lineage>
        <taxon>Bacteria</taxon>
        <taxon>Bacillati</taxon>
        <taxon>Bacillota</taxon>
        <taxon>Bacilli</taxon>
        <taxon>Bacillales</taxon>
        <taxon>Paenibacillaceae</taxon>
        <taxon>Paenibacillus</taxon>
    </lineage>
</organism>
<reference evidence="2" key="1">
    <citation type="journal article" date="2019" name="Int. J. Syst. Evol. Microbiol.">
        <title>The Global Catalogue of Microorganisms (GCM) 10K type strain sequencing project: providing services to taxonomists for standard genome sequencing and annotation.</title>
        <authorList>
            <consortium name="The Broad Institute Genomics Platform"/>
            <consortium name="The Broad Institute Genome Sequencing Center for Infectious Disease"/>
            <person name="Wu L."/>
            <person name="Ma J."/>
        </authorList>
    </citation>
    <scope>NUCLEOTIDE SEQUENCE [LARGE SCALE GENOMIC DNA]</scope>
    <source>
        <strain evidence="2">CCUG 53519</strain>
    </source>
</reference>
<dbReference type="EMBL" id="JBHTKX010000009">
    <property type="protein sequence ID" value="MFD1131409.1"/>
    <property type="molecule type" value="Genomic_DNA"/>
</dbReference>
<evidence type="ECO:0000313" key="1">
    <source>
        <dbReference type="EMBL" id="MFD1131409.1"/>
    </source>
</evidence>
<proteinExistence type="predicted"/>
<sequence>MGQIAFWSGRHGQTGNSANMIAASSILGIEYVTRTLICHTQWEMSSLESTFLKDKKSSENIEYTRKGIDALELLAKSDKLAPTAVKDYTDTILKDRLELLRGTSKPNEEMFNSVLDVIQTILDAAKNYYNLTLVDVNSGIKNKFSNVVLEPSDLVVVSLNQNRAVLEEFFNSPPPFLEDKTYVIVLGQYDRHSKYSLSNISRMFKPKVPIFTVPHCTGFMDSLNDKTVIEFFLRNKNITNSHDNYYFMSEVRRFSKGILDAVGLDTKIFSEKGA</sequence>
<gene>
    <name evidence="1" type="ORF">ACFQ3J_25135</name>
</gene>
<accession>A0ABW3PVL2</accession>
<protein>
    <submittedName>
        <fullName evidence="1">Chromosome partitioning protein ParA</fullName>
    </submittedName>
</protein>
<name>A0ABW3PVL2_9BACL</name>